<reference evidence="3 4" key="1">
    <citation type="submission" date="2016-04" db="EMBL/GenBank/DDBJ databases">
        <title>Chloroflexus islandicus sp. nov., a thermophilic filamentous anoxygenic phototrophic bacterium from geyser Strokkur (Iceland).</title>
        <authorList>
            <person name="Gaisin V.A."/>
            <person name="Kalashnikov A.M."/>
            <person name="Sukhacheva M.V."/>
            <person name="Grouzdev D.S."/>
            <person name="Ivanov T.M."/>
            <person name="Kuznetsov B."/>
            <person name="Gorlenko V.M."/>
        </authorList>
    </citation>
    <scope>NUCLEOTIDE SEQUENCE [LARGE SCALE GENOMIC DNA]</scope>
    <source>
        <strain evidence="4">isl-2</strain>
    </source>
</reference>
<keyword evidence="4" id="KW-1185">Reference proteome</keyword>
<keyword evidence="1" id="KW-0812">Transmembrane</keyword>
<evidence type="ECO:0000313" key="4">
    <source>
        <dbReference type="Proteomes" id="UP000078287"/>
    </source>
</evidence>
<gene>
    <name evidence="3" type="ORF">A6A03_11175</name>
</gene>
<dbReference type="InterPro" id="IPR021994">
    <property type="entry name" value="DUF3592"/>
</dbReference>
<protein>
    <recommendedName>
        <fullName evidence="2">DUF3592 domain-containing protein</fullName>
    </recommendedName>
</protein>
<dbReference type="STRING" id="1707952.A6A03_11175"/>
<sequence>MALFLIGMGFFALVFAGFVFYQGHYLGHSIETQGAVIDLEIDDEGAAKPVVRFIAQNGQEVIFTGKAASNPPAHTVGQTVIVRYPPNQPDRASIKGEGNLFLMVFVGMGVMLVGLGVVALMLGW</sequence>
<proteinExistence type="predicted"/>
<keyword evidence="1" id="KW-1133">Transmembrane helix</keyword>
<accession>A0A178MG03</accession>
<feature type="transmembrane region" description="Helical" evidence="1">
    <location>
        <begin position="100"/>
        <end position="122"/>
    </location>
</feature>
<dbReference type="RefSeq" id="WP_066785026.1">
    <property type="nucleotide sequence ID" value="NZ_LWQS01000040.1"/>
</dbReference>
<feature type="domain" description="DUF3592" evidence="2">
    <location>
        <begin position="32"/>
        <end position="97"/>
    </location>
</feature>
<comment type="caution">
    <text evidence="3">The sequence shown here is derived from an EMBL/GenBank/DDBJ whole genome shotgun (WGS) entry which is preliminary data.</text>
</comment>
<evidence type="ECO:0000259" key="2">
    <source>
        <dbReference type="Pfam" id="PF12158"/>
    </source>
</evidence>
<dbReference type="Proteomes" id="UP000078287">
    <property type="component" value="Unassembled WGS sequence"/>
</dbReference>
<dbReference type="EMBL" id="LWQS01000040">
    <property type="protein sequence ID" value="OAN47015.1"/>
    <property type="molecule type" value="Genomic_DNA"/>
</dbReference>
<name>A0A178MG03_9CHLR</name>
<evidence type="ECO:0000313" key="3">
    <source>
        <dbReference type="EMBL" id="OAN47015.1"/>
    </source>
</evidence>
<organism evidence="3 4">
    <name type="scientific">Chloroflexus islandicus</name>
    <dbReference type="NCBI Taxonomy" id="1707952"/>
    <lineage>
        <taxon>Bacteria</taxon>
        <taxon>Bacillati</taxon>
        <taxon>Chloroflexota</taxon>
        <taxon>Chloroflexia</taxon>
        <taxon>Chloroflexales</taxon>
        <taxon>Chloroflexineae</taxon>
        <taxon>Chloroflexaceae</taxon>
        <taxon>Chloroflexus</taxon>
    </lineage>
</organism>
<evidence type="ECO:0000256" key="1">
    <source>
        <dbReference type="SAM" id="Phobius"/>
    </source>
</evidence>
<dbReference type="Pfam" id="PF12158">
    <property type="entry name" value="DUF3592"/>
    <property type="match status" value="1"/>
</dbReference>
<keyword evidence="1" id="KW-0472">Membrane</keyword>
<dbReference type="OrthoDB" id="954824at2"/>
<dbReference type="AlphaFoldDB" id="A0A178MG03"/>